<dbReference type="Proteomes" id="UP001589608">
    <property type="component" value="Unassembled WGS sequence"/>
</dbReference>
<evidence type="ECO:0000313" key="4">
    <source>
        <dbReference type="EMBL" id="MFB9444496.1"/>
    </source>
</evidence>
<comment type="caution">
    <text evidence="4">The sequence shown here is derived from an EMBL/GenBank/DDBJ whole genome shotgun (WGS) entry which is preliminary data.</text>
</comment>
<dbReference type="PANTHER" id="PTHR33495">
    <property type="entry name" value="ANTI-SIGMA FACTOR ANTAGONIST TM_1081-RELATED-RELATED"/>
    <property type="match status" value="1"/>
</dbReference>
<evidence type="ECO:0000313" key="5">
    <source>
        <dbReference type="Proteomes" id="UP001589608"/>
    </source>
</evidence>
<dbReference type="PANTHER" id="PTHR33495:SF2">
    <property type="entry name" value="ANTI-SIGMA FACTOR ANTAGONIST TM_1081-RELATED"/>
    <property type="match status" value="1"/>
</dbReference>
<dbReference type="InterPro" id="IPR036513">
    <property type="entry name" value="STAS_dom_sf"/>
</dbReference>
<dbReference type="InterPro" id="IPR002645">
    <property type="entry name" value="STAS_dom"/>
</dbReference>
<protein>
    <recommendedName>
        <fullName evidence="2">Anti-sigma factor antagonist</fullName>
    </recommendedName>
</protein>
<name>A0ABV5M6L4_9ACTN</name>
<accession>A0ABV5M6L4</accession>
<sequence>MADFPIRVLPDFQGGAVLAVQGEVDVATAPALREAIVRAVDGRPARVVIDLGAVSFLDSSALGVLISGYKYALGAGVRVLLAKPGPGVYRLLRTSGMVEIFEILEPPDVDA</sequence>
<dbReference type="RefSeq" id="WP_246656083.1">
    <property type="nucleotide sequence ID" value="NZ_CP061913.1"/>
</dbReference>
<dbReference type="EMBL" id="JBHMCA010000026">
    <property type="protein sequence ID" value="MFB9444496.1"/>
    <property type="molecule type" value="Genomic_DNA"/>
</dbReference>
<dbReference type="CDD" id="cd07043">
    <property type="entry name" value="STAS_anti-anti-sigma_factors"/>
    <property type="match status" value="1"/>
</dbReference>
<keyword evidence="5" id="KW-1185">Reference proteome</keyword>
<dbReference type="PROSITE" id="PS50801">
    <property type="entry name" value="STAS"/>
    <property type="match status" value="1"/>
</dbReference>
<evidence type="ECO:0000259" key="3">
    <source>
        <dbReference type="PROSITE" id="PS50801"/>
    </source>
</evidence>
<dbReference type="Pfam" id="PF01740">
    <property type="entry name" value="STAS"/>
    <property type="match status" value="1"/>
</dbReference>
<dbReference type="SUPFAM" id="SSF52091">
    <property type="entry name" value="SpoIIaa-like"/>
    <property type="match status" value="1"/>
</dbReference>
<dbReference type="Gene3D" id="3.30.750.24">
    <property type="entry name" value="STAS domain"/>
    <property type="match status" value="1"/>
</dbReference>
<evidence type="ECO:0000256" key="2">
    <source>
        <dbReference type="RuleBase" id="RU003749"/>
    </source>
</evidence>
<reference evidence="4 5" key="1">
    <citation type="submission" date="2024-09" db="EMBL/GenBank/DDBJ databases">
        <authorList>
            <person name="Sun Q."/>
            <person name="Mori K."/>
        </authorList>
    </citation>
    <scope>NUCLEOTIDE SEQUENCE [LARGE SCALE GENOMIC DNA]</scope>
    <source>
        <strain evidence="4 5">JCM 3307</strain>
    </source>
</reference>
<organism evidence="4 5">
    <name type="scientific">Dactylosporangium vinaceum</name>
    <dbReference type="NCBI Taxonomy" id="53362"/>
    <lineage>
        <taxon>Bacteria</taxon>
        <taxon>Bacillati</taxon>
        <taxon>Actinomycetota</taxon>
        <taxon>Actinomycetes</taxon>
        <taxon>Micromonosporales</taxon>
        <taxon>Micromonosporaceae</taxon>
        <taxon>Dactylosporangium</taxon>
    </lineage>
</organism>
<dbReference type="NCBIfam" id="TIGR00377">
    <property type="entry name" value="ant_ant_sig"/>
    <property type="match status" value="1"/>
</dbReference>
<feature type="domain" description="STAS" evidence="3">
    <location>
        <begin position="13"/>
        <end position="111"/>
    </location>
</feature>
<gene>
    <name evidence="4" type="ORF">ACFFTR_15565</name>
</gene>
<evidence type="ECO:0000256" key="1">
    <source>
        <dbReference type="ARBA" id="ARBA00009013"/>
    </source>
</evidence>
<proteinExistence type="inferred from homology"/>
<dbReference type="InterPro" id="IPR003658">
    <property type="entry name" value="Anti-sigma_ant"/>
</dbReference>
<comment type="similarity">
    <text evidence="1 2">Belongs to the anti-sigma-factor antagonist family.</text>
</comment>